<dbReference type="AlphaFoldDB" id="A0A1H1AW84"/>
<dbReference type="EMBL" id="FNKE01000002">
    <property type="protein sequence ID" value="SDQ43930.1"/>
    <property type="molecule type" value="Genomic_DNA"/>
</dbReference>
<gene>
    <name evidence="1" type="ORF">SAMN05216392_1717</name>
</gene>
<proteinExistence type="predicted"/>
<evidence type="ECO:0000313" key="2">
    <source>
        <dbReference type="Proteomes" id="UP000182870"/>
    </source>
</evidence>
<dbReference type="RefSeq" id="WP_017643957.1">
    <property type="nucleotide sequence ID" value="NZ_BJMB01000005.1"/>
</dbReference>
<sequence>MNTSSLQNFMHGDGTWVLTAIAVILAIKAWKNSSWLQLFSVVGFYSVIVSLTKGQQILSFFGWLLRLIGIETGL</sequence>
<evidence type="ECO:0000313" key="1">
    <source>
        <dbReference type="EMBL" id="SDQ43930.1"/>
    </source>
</evidence>
<name>A0A1H1AW84_STREI</name>
<reference evidence="1 2" key="1">
    <citation type="submission" date="2016-10" db="EMBL/GenBank/DDBJ databases">
        <authorList>
            <person name="de Groot N.N."/>
        </authorList>
    </citation>
    <scope>NUCLEOTIDE SEQUENCE [LARGE SCALE GENOMIC DNA]</scope>
    <source>
        <strain evidence="1 2">Sb05</strain>
    </source>
</reference>
<dbReference type="Proteomes" id="UP000182870">
    <property type="component" value="Unassembled WGS sequence"/>
</dbReference>
<organism evidence="1 2">
    <name type="scientific">Streptococcus equinus</name>
    <name type="common">Streptococcus bovis</name>
    <dbReference type="NCBI Taxonomy" id="1335"/>
    <lineage>
        <taxon>Bacteria</taxon>
        <taxon>Bacillati</taxon>
        <taxon>Bacillota</taxon>
        <taxon>Bacilli</taxon>
        <taxon>Lactobacillales</taxon>
        <taxon>Streptococcaceae</taxon>
        <taxon>Streptococcus</taxon>
    </lineage>
</organism>
<accession>A0A1H1AW84</accession>
<dbReference type="OrthoDB" id="2231134at2"/>
<protein>
    <submittedName>
        <fullName evidence="1">Uncharacterized protein</fullName>
    </submittedName>
</protein>